<feature type="compositionally biased region" description="Basic and acidic residues" evidence="1">
    <location>
        <begin position="28"/>
        <end position="40"/>
    </location>
</feature>
<reference evidence="2 3" key="1">
    <citation type="journal article" date="2018" name="Cell">
        <title>The Chara Genome: Secondary Complexity and Implications for Plant Terrestrialization.</title>
        <authorList>
            <person name="Nishiyama T."/>
            <person name="Sakayama H."/>
            <person name="Vries J.D."/>
            <person name="Buschmann H."/>
            <person name="Saint-Marcoux D."/>
            <person name="Ullrich K.K."/>
            <person name="Haas F.B."/>
            <person name="Vanderstraeten L."/>
            <person name="Becker D."/>
            <person name="Lang D."/>
            <person name="Vosolsobe S."/>
            <person name="Rombauts S."/>
            <person name="Wilhelmsson P.K.I."/>
            <person name="Janitza P."/>
            <person name="Kern R."/>
            <person name="Heyl A."/>
            <person name="Rumpler F."/>
            <person name="Villalobos L.I.A.C."/>
            <person name="Clay J.M."/>
            <person name="Skokan R."/>
            <person name="Toyoda A."/>
            <person name="Suzuki Y."/>
            <person name="Kagoshima H."/>
            <person name="Schijlen E."/>
            <person name="Tajeshwar N."/>
            <person name="Catarino B."/>
            <person name="Hetherington A.J."/>
            <person name="Saltykova A."/>
            <person name="Bonnot C."/>
            <person name="Breuninger H."/>
            <person name="Symeonidi A."/>
            <person name="Radhakrishnan G.V."/>
            <person name="Van Nieuwerburgh F."/>
            <person name="Deforce D."/>
            <person name="Chang C."/>
            <person name="Karol K.G."/>
            <person name="Hedrich R."/>
            <person name="Ulvskov P."/>
            <person name="Glockner G."/>
            <person name="Delwiche C.F."/>
            <person name="Petrasek J."/>
            <person name="Van de Peer Y."/>
            <person name="Friml J."/>
            <person name="Beilby M."/>
            <person name="Dolan L."/>
            <person name="Kohara Y."/>
            <person name="Sugano S."/>
            <person name="Fujiyama A."/>
            <person name="Delaux P.-M."/>
            <person name="Quint M."/>
            <person name="TheiBen G."/>
            <person name="Hagemann M."/>
            <person name="Harholt J."/>
            <person name="Dunand C."/>
            <person name="Zachgo S."/>
            <person name="Langdale J."/>
            <person name="Maumus F."/>
            <person name="Straeten D.V.D."/>
            <person name="Gould S.B."/>
            <person name="Rensing S.A."/>
        </authorList>
    </citation>
    <scope>NUCLEOTIDE SEQUENCE [LARGE SCALE GENOMIC DNA]</scope>
    <source>
        <strain evidence="2 3">S276</strain>
    </source>
</reference>
<feature type="region of interest" description="Disordered" evidence="1">
    <location>
        <begin position="54"/>
        <end position="75"/>
    </location>
</feature>
<keyword evidence="3" id="KW-1185">Reference proteome</keyword>
<organism evidence="2 3">
    <name type="scientific">Chara braunii</name>
    <name type="common">Braun's stonewort</name>
    <dbReference type="NCBI Taxonomy" id="69332"/>
    <lineage>
        <taxon>Eukaryota</taxon>
        <taxon>Viridiplantae</taxon>
        <taxon>Streptophyta</taxon>
        <taxon>Charophyceae</taxon>
        <taxon>Charales</taxon>
        <taxon>Characeae</taxon>
        <taxon>Chara</taxon>
    </lineage>
</organism>
<gene>
    <name evidence="2" type="ORF">CBR_g22457</name>
</gene>
<dbReference type="AlphaFoldDB" id="A0A388L2P5"/>
<sequence>MQSKRNALIKQQQANAPHPLGESALSPYRDRQPPSVEEKMKYFRDLSVQITQRKEMHEKEKNAPHPLGGMMGGGNNCLNNEELMHKIDQARASYREELHRQMEDKRRLEELSKNGLHPLGAPTIGLMNEGQIKRKTKGEAVKAQTDYHQDLTKQGPC</sequence>
<feature type="compositionally biased region" description="Basic and acidic residues" evidence="1">
    <location>
        <begin position="137"/>
        <end position="151"/>
    </location>
</feature>
<feature type="region of interest" description="Disordered" evidence="1">
    <location>
        <begin position="1"/>
        <end position="40"/>
    </location>
</feature>
<name>A0A388L2P5_CHABU</name>
<protein>
    <submittedName>
        <fullName evidence="2">Uncharacterized protein</fullName>
    </submittedName>
</protein>
<evidence type="ECO:0000313" key="3">
    <source>
        <dbReference type="Proteomes" id="UP000265515"/>
    </source>
</evidence>
<comment type="caution">
    <text evidence="2">The sequence shown here is derived from an EMBL/GenBank/DDBJ whole genome shotgun (WGS) entry which is preliminary data.</text>
</comment>
<feature type="compositionally biased region" description="Polar residues" evidence="1">
    <location>
        <begin position="1"/>
        <end position="15"/>
    </location>
</feature>
<proteinExistence type="predicted"/>
<dbReference type="Proteomes" id="UP000265515">
    <property type="component" value="Unassembled WGS sequence"/>
</dbReference>
<evidence type="ECO:0000313" key="2">
    <source>
        <dbReference type="EMBL" id="GBG76577.1"/>
    </source>
</evidence>
<evidence type="ECO:0000256" key="1">
    <source>
        <dbReference type="SAM" id="MobiDB-lite"/>
    </source>
</evidence>
<dbReference type="Gramene" id="GBG76577">
    <property type="protein sequence ID" value="GBG76577"/>
    <property type="gene ID" value="CBR_g22457"/>
</dbReference>
<feature type="compositionally biased region" description="Basic and acidic residues" evidence="1">
    <location>
        <begin position="54"/>
        <end position="63"/>
    </location>
</feature>
<feature type="region of interest" description="Disordered" evidence="1">
    <location>
        <begin position="135"/>
        <end position="157"/>
    </location>
</feature>
<dbReference type="EMBL" id="BFEA01000248">
    <property type="protein sequence ID" value="GBG76577.1"/>
    <property type="molecule type" value="Genomic_DNA"/>
</dbReference>
<accession>A0A388L2P5</accession>